<evidence type="ECO:0000313" key="2">
    <source>
        <dbReference type="EMBL" id="SVE46187.1"/>
    </source>
</evidence>
<feature type="transmembrane region" description="Helical" evidence="1">
    <location>
        <begin position="7"/>
        <end position="25"/>
    </location>
</feature>
<protein>
    <submittedName>
        <fullName evidence="2">Uncharacterized protein</fullName>
    </submittedName>
</protein>
<dbReference type="EMBL" id="UINC01218940">
    <property type="protein sequence ID" value="SVE46187.1"/>
    <property type="molecule type" value="Genomic_DNA"/>
</dbReference>
<keyword evidence="1" id="KW-0812">Transmembrane</keyword>
<keyword evidence="1" id="KW-0472">Membrane</keyword>
<organism evidence="2">
    <name type="scientific">marine metagenome</name>
    <dbReference type="NCBI Taxonomy" id="408172"/>
    <lineage>
        <taxon>unclassified sequences</taxon>
        <taxon>metagenomes</taxon>
        <taxon>ecological metagenomes</taxon>
    </lineage>
</organism>
<gene>
    <name evidence="2" type="ORF">METZ01_LOCUS499041</name>
</gene>
<feature type="transmembrane region" description="Helical" evidence="1">
    <location>
        <begin position="63"/>
        <end position="81"/>
    </location>
</feature>
<accession>A0A383DNW9</accession>
<name>A0A383DNW9_9ZZZZ</name>
<feature type="non-terminal residue" evidence="2">
    <location>
        <position position="127"/>
    </location>
</feature>
<feature type="transmembrane region" description="Helical" evidence="1">
    <location>
        <begin position="102"/>
        <end position="123"/>
    </location>
</feature>
<sequence length="127" mass="14120">MKKDGRIDLGMAVLLGSLAVLLYYFQWSTLDKFSVLSPSLSYGSLPRFLQAVQEKVSLDAGDLFFAGAICIRCLMVAVLEWRRGRLALSVVYIFASERRTRLFLIGSGLVFARCFFSSGDFSWGADA</sequence>
<dbReference type="AlphaFoldDB" id="A0A383DNW9"/>
<reference evidence="2" key="1">
    <citation type="submission" date="2018-05" db="EMBL/GenBank/DDBJ databases">
        <authorList>
            <person name="Lanie J.A."/>
            <person name="Ng W.-L."/>
            <person name="Kazmierczak K.M."/>
            <person name="Andrzejewski T.M."/>
            <person name="Davidsen T.M."/>
            <person name="Wayne K.J."/>
            <person name="Tettelin H."/>
            <person name="Glass J.I."/>
            <person name="Rusch D."/>
            <person name="Podicherti R."/>
            <person name="Tsui H.-C.T."/>
            <person name="Winkler M.E."/>
        </authorList>
    </citation>
    <scope>NUCLEOTIDE SEQUENCE</scope>
</reference>
<proteinExistence type="predicted"/>
<keyword evidence="1" id="KW-1133">Transmembrane helix</keyword>
<evidence type="ECO:0000256" key="1">
    <source>
        <dbReference type="SAM" id="Phobius"/>
    </source>
</evidence>